<dbReference type="InterPro" id="IPR005225">
    <property type="entry name" value="Small_GTP-bd"/>
</dbReference>
<dbReference type="PANTHER" id="PTHR43834:SF6">
    <property type="entry name" value="GTPASE DER"/>
    <property type="match status" value="1"/>
</dbReference>
<dbReference type="InterPro" id="IPR006073">
    <property type="entry name" value="GTP-bd"/>
</dbReference>
<evidence type="ECO:0000256" key="10">
    <source>
        <dbReference type="ARBA" id="ARBA00047615"/>
    </source>
</evidence>
<feature type="region of interest" description="Disordered" evidence="15">
    <location>
        <begin position="1"/>
        <end position="40"/>
    </location>
</feature>
<sequence length="770" mass="83367">MESSAAQPASEHAVTSDAAPAGAPRGVTVAIDGPAGSGKSTVARRVAEVTGGGFLDTGAMYRAVTWQCLRGDIDLEDREAVAHVAETLDLDLGTDPAGATVAVGGQDVTAEIRTQGISGKVSAIATNTAVRPILQRRQREVLRETADLRGLCAAEGRDITTVVAPDADVRVLLTASDEARMARRAAELGLDDSEESRARMRDQVLRRDRDDSTVSEFLTAAEGVTPIDTTDLTIEQVIERVLALVDEARARHEEAAGVQDGPRDVQGDPQDAQDDPEVHWTGGPDAVASLGDEPTDEEIAEAWRAGLEDYDLDDEDLALLSEGIEEAPVGRAAKNLPVLAVVGRPNVGKSTLVNRILGRREAVVEDVPGVTRDRVFYAAEWAGTDFWLVDTGGWEDKVQGIAYRVAEQAEVAIELADAVLFVVDATVGITTTDEQLLKVLRRSDRPVILAANKVDDERGELEAAALWNLGLGEPHPVSAIHGRGSGDLLDAVLAALPEEGRGAAPDDGPRRVALLGRPNVGKSSLLNRLAGENRVVVDDLAGTTRDPVDEKIELGGQVWTFVDTAGIRRRVLQSQGADFYASLRTRSALDRAEVAVVLLEASEPISTQDLKIIDMVLESGRALVLAFNKWDLIDEDRRRQLEWEIEKDLAHVAWAPRVNISALTGRHAEKLVPALRTALDSWDTRIPTARLNAFLGTLVAAHPHPLRGGKQSRILFATQARTRPPRIVIFATGFLEHGYRRFIERRLREDFGFAGSPIEIGVRIREKRFR</sequence>
<keyword evidence="13" id="KW-0963">Cytoplasm</keyword>
<keyword evidence="18" id="KW-1185">Reference proteome</keyword>
<comment type="function">
    <text evidence="12">GTPase that plays an essential role in the late steps of ribosome biogenesis.</text>
</comment>
<dbReference type="NCBIfam" id="TIGR00231">
    <property type="entry name" value="small_GTP"/>
    <property type="match status" value="2"/>
</dbReference>
<evidence type="ECO:0000256" key="5">
    <source>
        <dbReference type="ARBA" id="ARBA00022737"/>
    </source>
</evidence>
<dbReference type="InterPro" id="IPR027417">
    <property type="entry name" value="P-loop_NTPase"/>
</dbReference>
<dbReference type="InterPro" id="IPR016484">
    <property type="entry name" value="GTPase_Der"/>
</dbReference>
<comment type="catalytic activity">
    <reaction evidence="11 13">
        <text>CMP + ATP = CDP + ADP</text>
        <dbReference type="Rhea" id="RHEA:11600"/>
        <dbReference type="ChEBI" id="CHEBI:30616"/>
        <dbReference type="ChEBI" id="CHEBI:58069"/>
        <dbReference type="ChEBI" id="CHEBI:60377"/>
        <dbReference type="ChEBI" id="CHEBI:456216"/>
        <dbReference type="EC" id="2.7.4.25"/>
    </reaction>
</comment>
<evidence type="ECO:0000256" key="8">
    <source>
        <dbReference type="ARBA" id="ARBA00022840"/>
    </source>
</evidence>
<feature type="binding site" evidence="12">
    <location>
        <begin position="516"/>
        <end position="523"/>
    </location>
    <ligand>
        <name>GTP</name>
        <dbReference type="ChEBI" id="CHEBI:37565"/>
        <label>2</label>
    </ligand>
</feature>
<dbReference type="RefSeq" id="WP_200500643.1">
    <property type="nucleotide sequence ID" value="NZ_JAEDAJ010000001.1"/>
</dbReference>
<evidence type="ECO:0000256" key="1">
    <source>
        <dbReference type="ARBA" id="ARBA00008279"/>
    </source>
</evidence>
<dbReference type="SUPFAM" id="SSF52540">
    <property type="entry name" value="P-loop containing nucleoside triphosphate hydrolases"/>
    <property type="match status" value="3"/>
</dbReference>
<evidence type="ECO:0000256" key="14">
    <source>
        <dbReference type="PROSITE-ProRule" id="PRU01049"/>
    </source>
</evidence>
<dbReference type="InterPro" id="IPR031166">
    <property type="entry name" value="G_ENGA"/>
</dbReference>
<dbReference type="Proteomes" id="UP000612352">
    <property type="component" value="Unassembled WGS sequence"/>
</dbReference>
<proteinExistence type="inferred from homology"/>
<evidence type="ECO:0000256" key="2">
    <source>
        <dbReference type="ARBA" id="ARBA00009427"/>
    </source>
</evidence>
<dbReference type="PROSITE" id="PS51712">
    <property type="entry name" value="G_ENGA"/>
    <property type="match status" value="2"/>
</dbReference>
<gene>
    <name evidence="12 17" type="primary">der</name>
    <name evidence="13" type="synonym">cmk</name>
    <name evidence="17" type="ORF">I8D64_00945</name>
</gene>
<keyword evidence="4 13" id="KW-0808">Transferase</keyword>
<dbReference type="NCBIfam" id="NF007071">
    <property type="entry name" value="PRK09518.1"/>
    <property type="match status" value="1"/>
</dbReference>
<feature type="binding site" evidence="12">
    <location>
        <begin position="343"/>
        <end position="350"/>
    </location>
    <ligand>
        <name>GTP</name>
        <dbReference type="ChEBI" id="CHEBI:37565"/>
        <label>1</label>
    </ligand>
</feature>
<evidence type="ECO:0000313" key="18">
    <source>
        <dbReference type="Proteomes" id="UP000612352"/>
    </source>
</evidence>
<dbReference type="Pfam" id="PF02224">
    <property type="entry name" value="Cytidylate_kin"/>
    <property type="match status" value="1"/>
</dbReference>
<comment type="catalytic activity">
    <reaction evidence="10 13">
        <text>dCMP + ATP = dCDP + ADP</text>
        <dbReference type="Rhea" id="RHEA:25094"/>
        <dbReference type="ChEBI" id="CHEBI:30616"/>
        <dbReference type="ChEBI" id="CHEBI:57566"/>
        <dbReference type="ChEBI" id="CHEBI:58593"/>
        <dbReference type="ChEBI" id="CHEBI:456216"/>
        <dbReference type="EC" id="2.7.4.25"/>
    </reaction>
</comment>
<dbReference type="InterPro" id="IPR015946">
    <property type="entry name" value="KH_dom-like_a/b"/>
</dbReference>
<comment type="subunit">
    <text evidence="12">Associates with the 50S ribosomal subunit.</text>
</comment>
<comment type="similarity">
    <text evidence="1 12 14">Belongs to the TRAFAC class TrmE-Era-EngA-EngB-Septin-like GTPase superfamily. EngA (Der) GTPase family.</text>
</comment>
<evidence type="ECO:0000313" key="17">
    <source>
        <dbReference type="EMBL" id="MBK0329973.1"/>
    </source>
</evidence>
<dbReference type="PANTHER" id="PTHR43834">
    <property type="entry name" value="GTPASE DER"/>
    <property type="match status" value="1"/>
</dbReference>
<keyword evidence="3 12" id="KW-0690">Ribosome biogenesis</keyword>
<dbReference type="HAMAP" id="MF_00238">
    <property type="entry name" value="Cytidyl_kinase_type1"/>
    <property type="match status" value="1"/>
</dbReference>
<evidence type="ECO:0000256" key="11">
    <source>
        <dbReference type="ARBA" id="ARBA00048478"/>
    </source>
</evidence>
<dbReference type="Pfam" id="PF14714">
    <property type="entry name" value="KH_dom-like"/>
    <property type="match status" value="1"/>
</dbReference>
<feature type="binding site" evidence="12">
    <location>
        <begin position="452"/>
        <end position="455"/>
    </location>
    <ligand>
        <name>GTP</name>
        <dbReference type="ChEBI" id="CHEBI:37565"/>
        <label>1</label>
    </ligand>
</feature>
<evidence type="ECO:0000256" key="12">
    <source>
        <dbReference type="HAMAP-Rule" id="MF_00195"/>
    </source>
</evidence>
<dbReference type="Pfam" id="PF01926">
    <property type="entry name" value="MMR_HSR1"/>
    <property type="match status" value="2"/>
</dbReference>
<dbReference type="NCBIfam" id="NF002828">
    <property type="entry name" value="PRK03003.1"/>
    <property type="match status" value="1"/>
</dbReference>
<comment type="subcellular location">
    <subcellularLocation>
        <location evidence="13">Cytoplasm</location>
    </subcellularLocation>
</comment>
<feature type="binding site" evidence="12">
    <location>
        <begin position="390"/>
        <end position="394"/>
    </location>
    <ligand>
        <name>GTP</name>
        <dbReference type="ChEBI" id="CHEBI:37565"/>
        <label>1</label>
    </ligand>
</feature>
<protein>
    <recommendedName>
        <fullName evidence="12 13">Multifunctional fusion protein</fullName>
    </recommendedName>
    <domain>
        <recommendedName>
            <fullName evidence="13">Cytidylate kinase</fullName>
            <shortName evidence="13">CK</shortName>
            <ecNumber evidence="13">2.7.4.25</ecNumber>
        </recommendedName>
        <alternativeName>
            <fullName evidence="13">Cytidine monophosphate kinase</fullName>
            <shortName evidence="13">CMP kinase</shortName>
        </alternativeName>
    </domain>
    <domain>
        <recommendedName>
            <fullName evidence="12">GTPase Der</fullName>
        </recommendedName>
        <alternativeName>
            <fullName evidence="12">GTP-binding protein EngA</fullName>
        </alternativeName>
    </domain>
</protein>
<feature type="compositionally biased region" description="Basic and acidic residues" evidence="15">
    <location>
        <begin position="252"/>
        <end position="266"/>
    </location>
</feature>
<keyword evidence="6 12" id="KW-0547">Nucleotide-binding</keyword>
<feature type="domain" description="EngA-type G" evidence="16">
    <location>
        <begin position="337"/>
        <end position="500"/>
    </location>
</feature>
<dbReference type="SMART" id="SM00382">
    <property type="entry name" value="AAA"/>
    <property type="match status" value="3"/>
</dbReference>
<feature type="binding site" evidence="13">
    <location>
        <begin position="33"/>
        <end position="41"/>
    </location>
    <ligand>
        <name>ATP</name>
        <dbReference type="ChEBI" id="CHEBI:30616"/>
    </ligand>
</feature>
<reference evidence="17 18" key="1">
    <citation type="submission" date="2020-12" db="EMBL/GenBank/DDBJ databases">
        <title>Brachybacterium sp. MASK1Z-5, whole genome shotgun sequence.</title>
        <authorList>
            <person name="Tuo L."/>
        </authorList>
    </citation>
    <scope>NUCLEOTIDE SEQUENCE [LARGE SCALE GENOMIC DNA]</scope>
    <source>
        <strain evidence="17 18">MASK1Z-5</strain>
    </source>
</reference>
<name>A0ABS1B5P6_9MICO</name>
<dbReference type="HAMAP" id="MF_00195">
    <property type="entry name" value="GTPase_Der"/>
    <property type="match status" value="1"/>
</dbReference>
<evidence type="ECO:0000256" key="4">
    <source>
        <dbReference type="ARBA" id="ARBA00022679"/>
    </source>
</evidence>
<dbReference type="InterPro" id="IPR003593">
    <property type="entry name" value="AAA+_ATPase"/>
</dbReference>
<feature type="region of interest" description="Disordered" evidence="15">
    <location>
        <begin position="252"/>
        <end position="283"/>
    </location>
</feature>
<dbReference type="InterPro" id="IPR003136">
    <property type="entry name" value="Cytidylate_kin"/>
</dbReference>
<dbReference type="Gene3D" id="3.40.50.300">
    <property type="entry name" value="P-loop containing nucleotide triphosphate hydrolases"/>
    <property type="match status" value="3"/>
</dbReference>
<dbReference type="GO" id="GO:0016301">
    <property type="term" value="F:kinase activity"/>
    <property type="evidence" value="ECO:0007669"/>
    <property type="project" value="UniProtKB-KW"/>
</dbReference>
<keyword evidence="9 12" id="KW-0342">GTP-binding</keyword>
<keyword evidence="8 13" id="KW-0067">ATP-binding</keyword>
<organism evidence="17 18">
    <name type="scientific">Brachybacterium halotolerans</name>
    <dbReference type="NCBI Taxonomy" id="2795215"/>
    <lineage>
        <taxon>Bacteria</taxon>
        <taxon>Bacillati</taxon>
        <taxon>Actinomycetota</taxon>
        <taxon>Actinomycetes</taxon>
        <taxon>Micrococcales</taxon>
        <taxon>Dermabacteraceae</taxon>
        <taxon>Brachybacterium</taxon>
    </lineage>
</organism>
<dbReference type="CDD" id="cd01894">
    <property type="entry name" value="EngA1"/>
    <property type="match status" value="1"/>
</dbReference>
<dbReference type="CDD" id="cd02020">
    <property type="entry name" value="CMPK"/>
    <property type="match status" value="1"/>
</dbReference>
<evidence type="ECO:0000256" key="3">
    <source>
        <dbReference type="ARBA" id="ARBA00022517"/>
    </source>
</evidence>
<keyword evidence="5" id="KW-0677">Repeat</keyword>
<feature type="domain" description="EngA-type G" evidence="16">
    <location>
        <begin position="510"/>
        <end position="683"/>
    </location>
</feature>
<dbReference type="NCBIfam" id="TIGR03594">
    <property type="entry name" value="GTPase_EngA"/>
    <property type="match status" value="1"/>
</dbReference>
<evidence type="ECO:0000256" key="9">
    <source>
        <dbReference type="ARBA" id="ARBA00023134"/>
    </source>
</evidence>
<feature type="binding site" evidence="12">
    <location>
        <begin position="628"/>
        <end position="631"/>
    </location>
    <ligand>
        <name>GTP</name>
        <dbReference type="ChEBI" id="CHEBI:37565"/>
        <label>2</label>
    </ligand>
</feature>
<dbReference type="EC" id="2.7.4.25" evidence="13"/>
<dbReference type="InterPro" id="IPR032859">
    <property type="entry name" value="KH_dom-like"/>
</dbReference>
<keyword evidence="7 13" id="KW-0418">Kinase</keyword>
<evidence type="ECO:0000256" key="6">
    <source>
        <dbReference type="ARBA" id="ARBA00022741"/>
    </source>
</evidence>
<evidence type="ECO:0000259" key="16">
    <source>
        <dbReference type="PROSITE" id="PS51712"/>
    </source>
</evidence>
<evidence type="ECO:0000256" key="13">
    <source>
        <dbReference type="HAMAP-Rule" id="MF_00238"/>
    </source>
</evidence>
<evidence type="ECO:0000256" key="15">
    <source>
        <dbReference type="SAM" id="MobiDB-lite"/>
    </source>
</evidence>
<evidence type="ECO:0000256" key="7">
    <source>
        <dbReference type="ARBA" id="ARBA00022777"/>
    </source>
</evidence>
<comment type="similarity">
    <text evidence="2 13">Belongs to the cytidylate kinase family. Type 1 subfamily.</text>
</comment>
<accession>A0ABS1B5P6</accession>
<dbReference type="PRINTS" id="PR00326">
    <property type="entry name" value="GTP1OBG"/>
</dbReference>
<dbReference type="NCBIfam" id="TIGR00017">
    <property type="entry name" value="cmk"/>
    <property type="match status" value="1"/>
</dbReference>
<dbReference type="InterPro" id="IPR011994">
    <property type="entry name" value="Cytidylate_kinase_dom"/>
</dbReference>
<dbReference type="Gene3D" id="3.30.300.20">
    <property type="match status" value="1"/>
</dbReference>
<comment type="caution">
    <text evidence="17">The sequence shown here is derived from an EMBL/GenBank/DDBJ whole genome shotgun (WGS) entry which is preliminary data.</text>
</comment>
<dbReference type="EMBL" id="JAEDAJ010000001">
    <property type="protein sequence ID" value="MBK0329973.1"/>
    <property type="molecule type" value="Genomic_DNA"/>
</dbReference>
<dbReference type="CDD" id="cd01895">
    <property type="entry name" value="EngA2"/>
    <property type="match status" value="1"/>
</dbReference>
<feature type="binding site" evidence="12">
    <location>
        <begin position="563"/>
        <end position="567"/>
    </location>
    <ligand>
        <name>GTP</name>
        <dbReference type="ChEBI" id="CHEBI:37565"/>
        <label>2</label>
    </ligand>
</feature>